<dbReference type="EMBL" id="CP000828">
    <property type="protein sequence ID" value="ABW26378.1"/>
    <property type="molecule type" value="Genomic_DNA"/>
</dbReference>
<keyword evidence="2" id="KW-1185">Reference proteome</keyword>
<dbReference type="HOGENOM" id="CLU_3283102_0_0_3"/>
<evidence type="ECO:0000313" key="2">
    <source>
        <dbReference type="Proteomes" id="UP000000268"/>
    </source>
</evidence>
<gene>
    <name evidence="1" type="ordered locus">AM1_1346</name>
</gene>
<dbReference type="AlphaFoldDB" id="B0C6F7"/>
<name>B0C6F7_ACAM1</name>
<dbReference type="STRING" id="329726.AM1_1346"/>
<proteinExistence type="predicted"/>
<reference evidence="1 2" key="1">
    <citation type="journal article" date="2008" name="Proc. Natl. Acad. Sci. U.S.A.">
        <title>Niche adaptation and genome expansion in the chlorophyll d-producing cyanobacterium Acaryochloris marina.</title>
        <authorList>
            <person name="Swingley W.D."/>
            <person name="Chen M."/>
            <person name="Cheung P.C."/>
            <person name="Conrad A.L."/>
            <person name="Dejesa L.C."/>
            <person name="Hao J."/>
            <person name="Honchak B.M."/>
            <person name="Karbach L.E."/>
            <person name="Kurdoglu A."/>
            <person name="Lahiri S."/>
            <person name="Mastrian S.D."/>
            <person name="Miyashita H."/>
            <person name="Page L."/>
            <person name="Ramakrishna P."/>
            <person name="Satoh S."/>
            <person name="Sattley W.M."/>
            <person name="Shimada Y."/>
            <person name="Taylor H.L."/>
            <person name="Tomo T."/>
            <person name="Tsuchiya T."/>
            <person name="Wang Z.T."/>
            <person name="Raymond J."/>
            <person name="Mimuro M."/>
            <person name="Blankenship R.E."/>
            <person name="Touchman J.W."/>
        </authorList>
    </citation>
    <scope>NUCLEOTIDE SEQUENCE [LARGE SCALE GENOMIC DNA]</scope>
    <source>
        <strain evidence="2">MBIC 11017</strain>
    </source>
</reference>
<sequence>MPQVARASHQVLAMGKLNLGSSGSSADLVISKDLRLLVGR</sequence>
<protein>
    <submittedName>
        <fullName evidence="1">Uncharacterized protein</fullName>
    </submittedName>
</protein>
<accession>B0C6F7</accession>
<dbReference type="KEGG" id="amr:AM1_1346"/>
<evidence type="ECO:0000313" key="1">
    <source>
        <dbReference type="EMBL" id="ABW26378.1"/>
    </source>
</evidence>
<organism evidence="1 2">
    <name type="scientific">Acaryochloris marina (strain MBIC 11017)</name>
    <dbReference type="NCBI Taxonomy" id="329726"/>
    <lineage>
        <taxon>Bacteria</taxon>
        <taxon>Bacillati</taxon>
        <taxon>Cyanobacteriota</taxon>
        <taxon>Cyanophyceae</taxon>
        <taxon>Acaryochloridales</taxon>
        <taxon>Acaryochloridaceae</taxon>
        <taxon>Acaryochloris</taxon>
    </lineage>
</organism>
<dbReference type="Proteomes" id="UP000000268">
    <property type="component" value="Chromosome"/>
</dbReference>